<dbReference type="InterPro" id="IPR036945">
    <property type="entry name" value="DAGK_sf"/>
</dbReference>
<evidence type="ECO:0000256" key="12">
    <source>
        <dbReference type="ARBA" id="ARBA00022777"/>
    </source>
</evidence>
<evidence type="ECO:0000256" key="10">
    <source>
        <dbReference type="ARBA" id="ARBA00022723"/>
    </source>
</evidence>
<dbReference type="PANTHER" id="PTHR34299:SF1">
    <property type="entry name" value="DIACYLGLYCEROL KINASE"/>
    <property type="match status" value="1"/>
</dbReference>
<protein>
    <recommendedName>
        <fullName evidence="4 24">Diacylglycerol kinase</fullName>
        <ecNumber evidence="3 24">2.7.1.107</ecNumber>
    </recommendedName>
</protein>
<keyword evidence="26" id="KW-1185">Reference proteome</keyword>
<keyword evidence="16 24" id="KW-0443">Lipid metabolism</keyword>
<evidence type="ECO:0000256" key="3">
    <source>
        <dbReference type="ARBA" id="ARBA00012133"/>
    </source>
</evidence>
<comment type="similarity">
    <text evidence="2 24">Belongs to the bacterial diacylglycerol kinase family.</text>
</comment>
<sequence>MSLMKPGKTGIPRILDATKYSWQGLKGAWLGEAAFRQELALAVLLVPLAFVLGGTTAEIAIMLLTLGVVLMAELANSAIEAVVDRIGSEQHPLSGRAKDIGSAMVFIALLFTGIVWGTICYFNFFT</sequence>
<keyword evidence="19 24" id="KW-1208">Phospholipid metabolism</keyword>
<dbReference type="GO" id="GO:0046872">
    <property type="term" value="F:metal ion binding"/>
    <property type="evidence" value="ECO:0007669"/>
    <property type="project" value="UniProtKB-KW"/>
</dbReference>
<keyword evidence="12 24" id="KW-0418">Kinase</keyword>
<dbReference type="InterPro" id="IPR033718">
    <property type="entry name" value="DAGK_prok"/>
</dbReference>
<dbReference type="FunCoup" id="C7R780">
    <property type="interactions" value="139"/>
</dbReference>
<evidence type="ECO:0000256" key="18">
    <source>
        <dbReference type="ARBA" id="ARBA00023209"/>
    </source>
</evidence>
<dbReference type="PANTHER" id="PTHR34299">
    <property type="entry name" value="DIACYLGLYCEROL KINASE"/>
    <property type="match status" value="1"/>
</dbReference>
<dbReference type="AlphaFoldDB" id="C7R780"/>
<comment type="caution">
    <text evidence="24">Lacks conserved residue(s) required for the propagation of feature annotation.</text>
</comment>
<evidence type="ECO:0000256" key="9">
    <source>
        <dbReference type="ARBA" id="ARBA00022692"/>
    </source>
</evidence>
<dbReference type="GO" id="GO:0004143">
    <property type="term" value="F:ATP-dependent diacylglycerol kinase activity"/>
    <property type="evidence" value="ECO:0007669"/>
    <property type="project" value="UniProtKB-EC"/>
</dbReference>
<evidence type="ECO:0000256" key="22">
    <source>
        <dbReference type="PIRSR" id="PIRSR600829-3"/>
    </source>
</evidence>
<dbReference type="GO" id="GO:0006654">
    <property type="term" value="P:phosphatidic acid biosynthetic process"/>
    <property type="evidence" value="ECO:0007669"/>
    <property type="project" value="InterPro"/>
</dbReference>
<evidence type="ECO:0000256" key="2">
    <source>
        <dbReference type="ARBA" id="ARBA00005967"/>
    </source>
</evidence>
<dbReference type="GO" id="GO:0005886">
    <property type="term" value="C:plasma membrane"/>
    <property type="evidence" value="ECO:0007669"/>
    <property type="project" value="UniProtKB-SubCell"/>
</dbReference>
<feature type="transmembrane region" description="Helical" evidence="24">
    <location>
        <begin position="100"/>
        <end position="124"/>
    </location>
</feature>
<dbReference type="OrthoDB" id="9796011at2"/>
<feature type="binding site" evidence="23">
    <location>
        <position position="32"/>
    </location>
    <ligand>
        <name>a divalent metal cation</name>
        <dbReference type="ChEBI" id="CHEBI:60240"/>
    </ligand>
</feature>
<evidence type="ECO:0000256" key="17">
    <source>
        <dbReference type="ARBA" id="ARBA00023136"/>
    </source>
</evidence>
<feature type="binding site" evidence="22">
    <location>
        <position position="32"/>
    </location>
    <ligand>
        <name>ATP</name>
        <dbReference type="ChEBI" id="CHEBI:30616"/>
    </ligand>
</feature>
<evidence type="ECO:0000256" key="24">
    <source>
        <dbReference type="RuleBase" id="RU363065"/>
    </source>
</evidence>
<dbReference type="InParanoid" id="C7R780"/>
<dbReference type="RefSeq" id="WP_015781141.1">
    <property type="nucleotide sequence ID" value="NC_013166.1"/>
</dbReference>
<keyword evidence="13 22" id="KW-0067">ATP-binding</keyword>
<keyword evidence="5" id="KW-1003">Cell membrane</keyword>
<evidence type="ECO:0000256" key="6">
    <source>
        <dbReference type="ARBA" id="ARBA00022516"/>
    </source>
</evidence>
<evidence type="ECO:0000256" key="19">
    <source>
        <dbReference type="ARBA" id="ARBA00023264"/>
    </source>
</evidence>
<evidence type="ECO:0000256" key="7">
    <source>
        <dbReference type="ARBA" id="ARBA00022519"/>
    </source>
</evidence>
<keyword evidence="14 23" id="KW-0460">Magnesium</keyword>
<keyword evidence="18" id="KW-0594">Phospholipid biosynthesis</keyword>
<comment type="cofactor">
    <cofactor evidence="23">
        <name>Mg(2+)</name>
        <dbReference type="ChEBI" id="CHEBI:18420"/>
    </cofactor>
    <text evidence="23">Mn(2+), Zn(2+), Cd(2+) and Co(2+) support activity to lesser extents.</text>
</comment>
<comment type="subcellular location">
    <subcellularLocation>
        <location evidence="1 24">Cell inner membrane</location>
        <topology evidence="1 24">Multi-pass membrane protein</topology>
    </subcellularLocation>
</comment>
<comment type="catalytic activity">
    <reaction evidence="24">
        <text>a 1,2-diacyl-sn-glycerol + ATP = a 1,2-diacyl-sn-glycero-3-phosphate + ADP + H(+)</text>
        <dbReference type="Rhea" id="RHEA:10272"/>
        <dbReference type="ChEBI" id="CHEBI:15378"/>
        <dbReference type="ChEBI" id="CHEBI:17815"/>
        <dbReference type="ChEBI" id="CHEBI:30616"/>
        <dbReference type="ChEBI" id="CHEBI:58608"/>
        <dbReference type="ChEBI" id="CHEBI:456216"/>
        <dbReference type="EC" id="2.7.1.107"/>
    </reaction>
</comment>
<comment type="function">
    <text evidence="24">Catalyzes the ATP-dependent phosphorylation of sn-l,2-diacylglycerol (DAG) to phosphatidic acid. Involved in the recycling of diacylglycerol produced as a by-product during membrane-derived oligosaccharide (MDO) biosynthesis.</text>
</comment>
<feature type="binding site" evidence="21">
    <location>
        <position position="73"/>
    </location>
    <ligand>
        <name>substrate</name>
    </ligand>
</feature>
<dbReference type="EMBL" id="CP001707">
    <property type="protein sequence ID" value="ACV27536.1"/>
    <property type="molecule type" value="Genomic_DNA"/>
</dbReference>
<dbReference type="HOGENOM" id="CLU_112343_3_1_6"/>
<evidence type="ECO:0000256" key="15">
    <source>
        <dbReference type="ARBA" id="ARBA00022989"/>
    </source>
</evidence>
<keyword evidence="11 22" id="KW-0547">Nucleotide-binding</keyword>
<evidence type="ECO:0000313" key="26">
    <source>
        <dbReference type="Proteomes" id="UP000001231"/>
    </source>
</evidence>
<keyword evidence="10 23" id="KW-0479">Metal-binding</keyword>
<dbReference type="GO" id="GO:0005524">
    <property type="term" value="F:ATP binding"/>
    <property type="evidence" value="ECO:0007669"/>
    <property type="project" value="UniProtKB-KW"/>
</dbReference>
<organism evidence="25 26">
    <name type="scientific">Kangiella koreensis (strain DSM 16069 / JCM 12317 / KCTC 12182 / SW-125)</name>
    <dbReference type="NCBI Taxonomy" id="523791"/>
    <lineage>
        <taxon>Bacteria</taxon>
        <taxon>Pseudomonadati</taxon>
        <taxon>Pseudomonadota</taxon>
        <taxon>Gammaproteobacteria</taxon>
        <taxon>Kangiellales</taxon>
        <taxon>Kangiellaceae</taxon>
        <taxon>Kangiella</taxon>
    </lineage>
</organism>
<feature type="binding site" evidence="21">
    <location>
        <begin position="17"/>
        <end position="22"/>
    </location>
    <ligand>
        <name>substrate</name>
    </ligand>
</feature>
<feature type="binding site" evidence="22">
    <location>
        <begin position="89"/>
        <end position="91"/>
    </location>
    <ligand>
        <name>ATP</name>
        <dbReference type="ChEBI" id="CHEBI:30616"/>
    </ligand>
</feature>
<evidence type="ECO:0000256" key="8">
    <source>
        <dbReference type="ARBA" id="ARBA00022679"/>
    </source>
</evidence>
<feature type="binding site" evidence="22">
    <location>
        <position position="80"/>
    </location>
    <ligand>
        <name>ATP</name>
        <dbReference type="ChEBI" id="CHEBI:30616"/>
    </ligand>
</feature>
<dbReference type="EC" id="2.7.1.107" evidence="3 24"/>
<feature type="binding site" evidence="22">
    <location>
        <position position="13"/>
    </location>
    <ligand>
        <name>ATP</name>
        <dbReference type="ChEBI" id="CHEBI:30616"/>
    </ligand>
</feature>
<accession>C7R780</accession>
<evidence type="ECO:0000256" key="20">
    <source>
        <dbReference type="PIRSR" id="PIRSR600829-1"/>
    </source>
</evidence>
<evidence type="ECO:0000256" key="4">
    <source>
        <dbReference type="ARBA" id="ARBA00017575"/>
    </source>
</evidence>
<evidence type="ECO:0000256" key="1">
    <source>
        <dbReference type="ARBA" id="ARBA00004429"/>
    </source>
</evidence>
<feature type="binding site" evidence="21">
    <location>
        <position position="102"/>
    </location>
    <ligand>
        <name>substrate</name>
    </ligand>
</feature>
<evidence type="ECO:0000313" key="25">
    <source>
        <dbReference type="EMBL" id="ACV27536.1"/>
    </source>
</evidence>
<dbReference type="KEGG" id="kko:Kkor_2126"/>
<name>C7R780_KANKD</name>
<evidence type="ECO:0000256" key="21">
    <source>
        <dbReference type="PIRSR" id="PIRSR600829-2"/>
    </source>
</evidence>
<keyword evidence="15 24" id="KW-1133">Transmembrane helix</keyword>
<keyword evidence="17 24" id="KW-0472">Membrane</keyword>
<dbReference type="InterPro" id="IPR000829">
    <property type="entry name" value="DAGK"/>
</dbReference>
<dbReference type="Proteomes" id="UP000001231">
    <property type="component" value="Chromosome"/>
</dbReference>
<dbReference type="eggNOG" id="COG0818">
    <property type="taxonomic scope" value="Bacteria"/>
</dbReference>
<feature type="transmembrane region" description="Helical" evidence="24">
    <location>
        <begin position="33"/>
        <end position="53"/>
    </location>
</feature>
<evidence type="ECO:0000256" key="16">
    <source>
        <dbReference type="ARBA" id="ARBA00023098"/>
    </source>
</evidence>
<dbReference type="CDD" id="cd14264">
    <property type="entry name" value="DAGK_IM"/>
    <property type="match status" value="1"/>
</dbReference>
<keyword evidence="9 24" id="KW-0812">Transmembrane</keyword>
<evidence type="ECO:0000256" key="13">
    <source>
        <dbReference type="ARBA" id="ARBA00022840"/>
    </source>
</evidence>
<evidence type="ECO:0000256" key="11">
    <source>
        <dbReference type="ARBA" id="ARBA00022741"/>
    </source>
</evidence>
<keyword evidence="6" id="KW-0444">Lipid biosynthesis</keyword>
<feature type="binding site" evidence="22">
    <location>
        <position position="20"/>
    </location>
    <ligand>
        <name>ATP</name>
        <dbReference type="ChEBI" id="CHEBI:30616"/>
    </ligand>
</feature>
<dbReference type="Gene3D" id="1.10.287.3610">
    <property type="match status" value="1"/>
</dbReference>
<feature type="binding site" evidence="21">
    <location>
        <position position="13"/>
    </location>
    <ligand>
        <name>substrate</name>
    </ligand>
</feature>
<evidence type="ECO:0000256" key="5">
    <source>
        <dbReference type="ARBA" id="ARBA00022475"/>
    </source>
</evidence>
<feature type="binding site" evidence="22">
    <location>
        <begin position="98"/>
        <end position="99"/>
    </location>
    <ligand>
        <name>ATP</name>
        <dbReference type="ChEBI" id="CHEBI:30616"/>
    </ligand>
</feature>
<evidence type="ECO:0000256" key="14">
    <source>
        <dbReference type="ARBA" id="ARBA00022842"/>
    </source>
</evidence>
<proteinExistence type="inferred from homology"/>
<evidence type="ECO:0000256" key="23">
    <source>
        <dbReference type="PIRSR" id="PIRSR600829-4"/>
    </source>
</evidence>
<feature type="binding site" evidence="23">
    <location>
        <position position="80"/>
    </location>
    <ligand>
        <name>a divalent metal cation</name>
        <dbReference type="ChEBI" id="CHEBI:60240"/>
    </ligand>
</feature>
<feature type="active site" description="Proton acceptor" evidence="20">
    <location>
        <position position="73"/>
    </location>
</feature>
<gene>
    <name evidence="25" type="ordered locus">Kkor_2126</name>
</gene>
<keyword evidence="7 24" id="KW-0997">Cell inner membrane</keyword>
<feature type="binding site" evidence="21">
    <location>
        <begin position="34"/>
        <end position="38"/>
    </location>
    <ligand>
        <name>substrate</name>
    </ligand>
</feature>
<dbReference type="Pfam" id="PF01219">
    <property type="entry name" value="DAGK_prokar"/>
    <property type="match status" value="1"/>
</dbReference>
<keyword evidence="8 24" id="KW-0808">Transferase</keyword>
<dbReference type="STRING" id="523791.Kkor_2126"/>
<reference evidence="25 26" key="1">
    <citation type="journal article" date="2009" name="Stand. Genomic Sci.">
        <title>Complete genome sequence of Kangiella koreensis type strain (SW-125).</title>
        <authorList>
            <person name="Han C."/>
            <person name="Sikorski J."/>
            <person name="Lapidus A."/>
            <person name="Nolan M."/>
            <person name="Glavina Del Rio T."/>
            <person name="Tice H."/>
            <person name="Cheng J.F."/>
            <person name="Lucas S."/>
            <person name="Chen F."/>
            <person name="Copeland A."/>
            <person name="Ivanova N."/>
            <person name="Mavromatis K."/>
            <person name="Ovchinnikova G."/>
            <person name="Pati A."/>
            <person name="Bruce D."/>
            <person name="Goodwin L."/>
            <person name="Pitluck S."/>
            <person name="Chen A."/>
            <person name="Palaniappan K."/>
            <person name="Land M."/>
            <person name="Hauser L."/>
            <person name="Chang Y.J."/>
            <person name="Jeffries C.D."/>
            <person name="Chain P."/>
            <person name="Saunders E."/>
            <person name="Brettin T."/>
            <person name="Goker M."/>
            <person name="Tindall B.J."/>
            <person name="Bristow J."/>
            <person name="Eisen J.A."/>
            <person name="Markowitz V."/>
            <person name="Hugenholtz P."/>
            <person name="Kyrpides N.C."/>
            <person name="Klenk H.P."/>
            <person name="Detter J.C."/>
        </authorList>
    </citation>
    <scope>NUCLEOTIDE SEQUENCE [LARGE SCALE GENOMIC DNA]</scope>
    <source>
        <strain evidence="26">DSM 16069 / KCTC 12182 / SW-125</strain>
    </source>
</reference>